<feature type="transmembrane region" description="Helical" evidence="7">
    <location>
        <begin position="94"/>
        <end position="116"/>
    </location>
</feature>
<evidence type="ECO:0000259" key="8">
    <source>
        <dbReference type="Pfam" id="PF04290"/>
    </source>
</evidence>
<comment type="subcellular location">
    <subcellularLocation>
        <location evidence="7">Cell inner membrane</location>
        <topology evidence="7">Multi-pass membrane protein</topology>
    </subcellularLocation>
    <subcellularLocation>
        <location evidence="1">Cell membrane</location>
        <topology evidence="1">Multi-pass membrane protein</topology>
    </subcellularLocation>
</comment>
<dbReference type="InterPro" id="IPR055348">
    <property type="entry name" value="DctQ"/>
</dbReference>
<reference evidence="9 10" key="1">
    <citation type="submission" date="2017-01" db="EMBL/GenBank/DDBJ databases">
        <authorList>
            <person name="Mah S.A."/>
            <person name="Swanson W.J."/>
            <person name="Moy G.W."/>
            <person name="Vacquier V.D."/>
        </authorList>
    </citation>
    <scope>NUCLEOTIDE SEQUENCE [LARGE SCALE GENOMIC DNA]</scope>
    <source>
        <strain evidence="9 10">DSM 7027</strain>
    </source>
</reference>
<dbReference type="EMBL" id="FTMN01000008">
    <property type="protein sequence ID" value="SIQ76077.1"/>
    <property type="molecule type" value="Genomic_DNA"/>
</dbReference>
<keyword evidence="2 7" id="KW-0813">Transport</keyword>
<evidence type="ECO:0000256" key="7">
    <source>
        <dbReference type="RuleBase" id="RU369079"/>
    </source>
</evidence>
<evidence type="ECO:0000256" key="4">
    <source>
        <dbReference type="ARBA" id="ARBA00022692"/>
    </source>
</evidence>
<protein>
    <recommendedName>
        <fullName evidence="7">TRAP transporter small permease protein</fullName>
    </recommendedName>
</protein>
<comment type="similarity">
    <text evidence="7">Belongs to the TRAP transporter small permease family.</text>
</comment>
<gene>
    <name evidence="9" type="ORF">SAMN05421647_108200</name>
</gene>
<dbReference type="AlphaFoldDB" id="A0A1N6VE96"/>
<dbReference type="Pfam" id="PF04290">
    <property type="entry name" value="DctQ"/>
    <property type="match status" value="1"/>
</dbReference>
<sequence length="170" mass="18967">MKQIAHLIDAIAFWMMQLSGVVIVTMMVTVLLDVTTRFLFGVTDGGIDLTFIGGIEIIKFGLLFTILYSLPYCVDRSQVVVDLFTERLSERKKAFLEGIYFLGYMLLALGMTIRFFEAIHAANMTGETTQDLLVPMSYIYAATVFGTAMLGIRALLTAQRRFCTAMGFNA</sequence>
<accession>A0A1N6VE96</accession>
<proteinExistence type="inferred from homology"/>
<evidence type="ECO:0000256" key="3">
    <source>
        <dbReference type="ARBA" id="ARBA00022475"/>
    </source>
</evidence>
<dbReference type="RefSeq" id="WP_076464599.1">
    <property type="nucleotide sequence ID" value="NZ_FTMN01000008.1"/>
</dbReference>
<feature type="transmembrane region" description="Helical" evidence="7">
    <location>
        <begin position="136"/>
        <end position="156"/>
    </location>
</feature>
<name>A0A1N6VE96_9GAMM</name>
<keyword evidence="3" id="KW-1003">Cell membrane</keyword>
<evidence type="ECO:0000256" key="2">
    <source>
        <dbReference type="ARBA" id="ARBA00022448"/>
    </source>
</evidence>
<evidence type="ECO:0000313" key="10">
    <source>
        <dbReference type="Proteomes" id="UP000186895"/>
    </source>
</evidence>
<evidence type="ECO:0000256" key="6">
    <source>
        <dbReference type="ARBA" id="ARBA00023136"/>
    </source>
</evidence>
<dbReference type="GO" id="GO:0005886">
    <property type="term" value="C:plasma membrane"/>
    <property type="evidence" value="ECO:0007669"/>
    <property type="project" value="UniProtKB-SubCell"/>
</dbReference>
<dbReference type="STRING" id="49186.SAMN05421647_108200"/>
<evidence type="ECO:0000256" key="5">
    <source>
        <dbReference type="ARBA" id="ARBA00022989"/>
    </source>
</evidence>
<keyword evidence="4 7" id="KW-0812">Transmembrane</keyword>
<evidence type="ECO:0000256" key="1">
    <source>
        <dbReference type="ARBA" id="ARBA00004651"/>
    </source>
</evidence>
<dbReference type="GO" id="GO:0022857">
    <property type="term" value="F:transmembrane transporter activity"/>
    <property type="evidence" value="ECO:0007669"/>
    <property type="project" value="UniProtKB-UniRule"/>
</dbReference>
<evidence type="ECO:0000313" key="9">
    <source>
        <dbReference type="EMBL" id="SIQ76077.1"/>
    </source>
</evidence>
<dbReference type="Proteomes" id="UP000186895">
    <property type="component" value="Unassembled WGS sequence"/>
</dbReference>
<comment type="function">
    <text evidence="7">Part of the tripartite ATP-independent periplasmic (TRAP) transport system.</text>
</comment>
<feature type="transmembrane region" description="Helical" evidence="7">
    <location>
        <begin position="12"/>
        <end position="32"/>
    </location>
</feature>
<keyword evidence="5 7" id="KW-1133">Transmembrane helix</keyword>
<comment type="subunit">
    <text evidence="7">The complex comprises the extracytoplasmic solute receptor protein and the two transmembrane proteins.</text>
</comment>
<feature type="domain" description="Tripartite ATP-independent periplasmic transporters DctQ component" evidence="8">
    <location>
        <begin position="26"/>
        <end position="163"/>
    </location>
</feature>
<keyword evidence="7" id="KW-0997">Cell inner membrane</keyword>
<feature type="transmembrane region" description="Helical" evidence="7">
    <location>
        <begin position="52"/>
        <end position="74"/>
    </location>
</feature>
<organism evidence="9 10">
    <name type="scientific">Marinobacterium stanieri</name>
    <dbReference type="NCBI Taxonomy" id="49186"/>
    <lineage>
        <taxon>Bacteria</taxon>
        <taxon>Pseudomonadati</taxon>
        <taxon>Pseudomonadota</taxon>
        <taxon>Gammaproteobacteria</taxon>
        <taxon>Oceanospirillales</taxon>
        <taxon>Oceanospirillaceae</taxon>
        <taxon>Marinobacterium</taxon>
    </lineage>
</organism>
<keyword evidence="10" id="KW-1185">Reference proteome</keyword>
<keyword evidence="6 7" id="KW-0472">Membrane</keyword>